<dbReference type="Proteomes" id="UP000051966">
    <property type="component" value="Unassembled WGS sequence"/>
</dbReference>
<dbReference type="RefSeq" id="WP_051996161.1">
    <property type="nucleotide sequence ID" value="NZ_AZFY01000032.1"/>
</dbReference>
<dbReference type="eggNOG" id="ENOG5031UNB">
    <property type="taxonomic scope" value="Bacteria"/>
</dbReference>
<dbReference type="STRING" id="1423743.FD41_GL002123"/>
<reference evidence="1" key="1">
    <citation type="journal article" date="2014" name="Genome Announc.">
        <title>Draft Genome Sequences of Two Lactobacillus Strains, L. farraginis JCM 14108T and L. composti JCM 14202T, Isolated from Compost of Distilled Shochu Residue.</title>
        <authorList>
            <person name="Yuki M."/>
            <person name="Oshima K."/>
            <person name="Suda W."/>
            <person name="Kitahara M."/>
            <person name="Kitamura K."/>
            <person name="Iida T."/>
            <person name="Hattori M."/>
            <person name="Ohkuma M."/>
        </authorList>
    </citation>
    <scope>NUCLEOTIDE SEQUENCE [LARGE SCALE GENOMIC DNA]</scope>
    <source>
        <strain evidence="1">JCM 14108</strain>
    </source>
</reference>
<evidence type="ECO:0000313" key="2">
    <source>
        <dbReference type="EMBL" id="KRM10326.1"/>
    </source>
</evidence>
<evidence type="ECO:0000313" key="1">
    <source>
        <dbReference type="EMBL" id="GAF37830.1"/>
    </source>
</evidence>
<organism evidence="1 3">
    <name type="scientific">Lentilactobacillus farraginis DSM 18382 = JCM 14108</name>
    <dbReference type="NCBI Taxonomy" id="1423743"/>
    <lineage>
        <taxon>Bacteria</taxon>
        <taxon>Bacillati</taxon>
        <taxon>Bacillota</taxon>
        <taxon>Bacilli</taxon>
        <taxon>Lactobacillales</taxon>
        <taxon>Lactobacillaceae</taxon>
        <taxon>Lentilactobacillus</taxon>
    </lineage>
</organism>
<sequence length="840" mass="90243">MSKELAFTDDNDVVKYLDTTTAFNLALTADGVAFDLTNAKSILVKIANDDGYIMQQTIDLTTVTSPLGGTLSFPINQDIMNTLVPDDYDIEVWVTMNDGTQAIFPSDGTLGFSIEENLMSDTGEVIPVITLNDFKQQFDDLSSQMENAVHNVQKGDKGDKGDTGTGLEIKDKVSSVSNLPSTANEGDGYLVGEELYVWVNGAWKDCGPLQGPKGDQGIQGNTGTGVSSTTIQYQISNSATTAPTGTWSNNIVATTTTNPYLWMKATLNYTDDTTKDFYLVSQKGDKGDTGATGATGPIGPQGPVGAGLVVKGTVNDASQLPTTGNQEGYCYFVGTDLYVWDAGTWKNCGSVSPDLSKYVTVTDLNNGLSTKVTDNKDGTEQLNGVKVQPFNKLSDTIGGRNLLINTAQLNDWKVCLDETSNISDTYLGLNIYQTNAHYGGERIFWSYLAPKLKANTNYVMSEYVRNTSPTTSANIGMFENDANTGNPSGIVYNKYGFSKTLPPNSGWTRISVIINIASFPTNTIGKLRFENCTNLTDGYVQFAGLKFEQGSVATDWTPAPEDKVNVSDMRKPANDVAGIEEVNAKQDKLTITPADDSKVAHLSGANNFDTVPTVKNNPLLLASSFPSDLARTGSDQEFTGKNTFDTAPIDKTTGHPYITKDSVPAVPDTLADTTKDANFTGKLQKSGIDAATTTDVNNTINTAVSPLNTNTNWTSLNVDSSQTENSDWEPSTTNLQYRIYNSTLYLTGQYIMLGNGGNSSHNSTTLFQLSSDITSKISFPSTNKFPIGILQALAQQASMFMISLTSDGKITCVTNPYDLNVTYGASMAGGFINAAIPLNL</sequence>
<keyword evidence="4" id="KW-1185">Reference proteome</keyword>
<dbReference type="EMBL" id="BAKI01000048">
    <property type="protein sequence ID" value="GAF37830.1"/>
    <property type="molecule type" value="Genomic_DNA"/>
</dbReference>
<dbReference type="Proteomes" id="UP000019488">
    <property type="component" value="Unassembled WGS sequence"/>
</dbReference>
<dbReference type="PATRIC" id="fig|1423743.5.peg.2183"/>
<accession>X0QGT2</accession>
<evidence type="ECO:0000313" key="4">
    <source>
        <dbReference type="Proteomes" id="UP000051966"/>
    </source>
</evidence>
<name>X0QGT2_9LACO</name>
<reference evidence="2 4" key="2">
    <citation type="journal article" date="2015" name="Genome Announc.">
        <title>Expanding the biotechnology potential of lactobacilli through comparative genomics of 213 strains and associated genera.</title>
        <authorList>
            <person name="Sun Z."/>
            <person name="Harris H.M."/>
            <person name="McCann A."/>
            <person name="Guo C."/>
            <person name="Argimon S."/>
            <person name="Zhang W."/>
            <person name="Yang X."/>
            <person name="Jeffery I.B."/>
            <person name="Cooney J.C."/>
            <person name="Kagawa T.F."/>
            <person name="Liu W."/>
            <person name="Song Y."/>
            <person name="Salvetti E."/>
            <person name="Wrobel A."/>
            <person name="Rasinkangas P."/>
            <person name="Parkhill J."/>
            <person name="Rea M.C."/>
            <person name="O'Sullivan O."/>
            <person name="Ritari J."/>
            <person name="Douillard F.P."/>
            <person name="Paul Ross R."/>
            <person name="Yang R."/>
            <person name="Briner A.E."/>
            <person name="Felis G.E."/>
            <person name="de Vos W.M."/>
            <person name="Barrangou R."/>
            <person name="Klaenhammer T.R."/>
            <person name="Caufield P.W."/>
            <person name="Cui Y."/>
            <person name="Zhang H."/>
            <person name="O'Toole P.W."/>
        </authorList>
    </citation>
    <scope>NUCLEOTIDE SEQUENCE [LARGE SCALE GENOMIC DNA]</scope>
    <source>
        <strain evidence="2 4">DSM 18382</strain>
    </source>
</reference>
<protein>
    <submittedName>
        <fullName evidence="1">Phage capsid and scaffold</fullName>
    </submittedName>
</protein>
<evidence type="ECO:0000313" key="3">
    <source>
        <dbReference type="Proteomes" id="UP000019488"/>
    </source>
</evidence>
<comment type="caution">
    <text evidence="1">The sequence shown here is derived from an EMBL/GenBank/DDBJ whole genome shotgun (WGS) entry which is preliminary data.</text>
</comment>
<dbReference type="EMBL" id="AZFY01000032">
    <property type="protein sequence ID" value="KRM10326.1"/>
    <property type="molecule type" value="Genomic_DNA"/>
</dbReference>
<dbReference type="AlphaFoldDB" id="X0QGT2"/>
<proteinExistence type="predicted"/>
<gene>
    <name evidence="2" type="ORF">FD41_GL002123</name>
    <name evidence="1" type="ORF">JCM14108_2894</name>
</gene>